<sequence length="653" mass="76059">MKQITFYLFLFISTITLGQTEPFYKDFDWEKDPEYKVDEEGDKNIQGLRHQIVTEFSFNEDKNLVEYMLEHNVLWLNSDEKIESYNKIYLPHSSTSRLLVTKARVITPSGKIRELDESKVLTASDDETGRQYKYYAFEGVEKGSIIDYYYVVQRKPDYNGNRLSFQASFDKKNIDFDLFAPKNLEFEFKSFNGLPEVKKDEESSDKLHWNMTADSLEGLEEEELSAYEASKAFVVYKLDRNTTAGIYDISSYSKVAQNVYSFYYGEHSRRVTKELENLAKKLSKEENLKEKIRALEYLIKTEFYVAEASGEELGNLESILEKKVASETGIVKLYAAMFKQMEIEHELVFTSDRTELKFDKEFEAQNFLTDVLFYFPGLDLYMSPIEMGSRIGYPPATLTDNYGLFVKEVVVGDFKTGLGEIKYIDPVEADKTVDKMMLKVEFDKDDLSTTKIDMEKSMSGYYAMYFHPFMNMIDQENRDELVESFAKSMNENIDIKKKEIVNANPELFGVKPLTFVIDVESDAFIEKAGNRYLFNVGALIGRQIEMYQEKKRILPLENEFTRSYYRTIDIEIPEGYEFANLEDINIDNAYLVDDSEVFSFKSGYEIEGNVLKIFADEHYRKNMVDTENFQQYRKVINSAADFNKITLVMKPVN</sequence>
<gene>
    <name evidence="3" type="ORF">ML462_13820</name>
</gene>
<evidence type="ECO:0000313" key="3">
    <source>
        <dbReference type="EMBL" id="MCH4824250.1"/>
    </source>
</evidence>
<proteinExistence type="predicted"/>
<dbReference type="Proteomes" id="UP001139226">
    <property type="component" value="Unassembled WGS sequence"/>
</dbReference>
<feature type="coiled-coil region" evidence="1">
    <location>
        <begin position="268"/>
        <end position="295"/>
    </location>
</feature>
<reference evidence="3" key="1">
    <citation type="submission" date="2022-03" db="EMBL/GenBank/DDBJ databases">
        <title>Gramella crocea sp. nov., isolated from activated sludge of a seafood processing plant.</title>
        <authorList>
            <person name="Zhang X."/>
        </authorList>
    </citation>
    <scope>NUCLEOTIDE SEQUENCE</scope>
    <source>
        <strain evidence="3">YJ019</strain>
    </source>
</reference>
<organism evidence="3 4">
    <name type="scientific">Christiangramia lutea</name>
    <dbReference type="NCBI Taxonomy" id="1607951"/>
    <lineage>
        <taxon>Bacteria</taxon>
        <taxon>Pseudomonadati</taxon>
        <taxon>Bacteroidota</taxon>
        <taxon>Flavobacteriia</taxon>
        <taxon>Flavobacteriales</taxon>
        <taxon>Flavobacteriaceae</taxon>
        <taxon>Christiangramia</taxon>
    </lineage>
</organism>
<evidence type="ECO:0000259" key="2">
    <source>
        <dbReference type="Pfam" id="PF12969"/>
    </source>
</evidence>
<dbReference type="Gene3D" id="2.60.40.3140">
    <property type="match status" value="1"/>
</dbReference>
<keyword evidence="1" id="KW-0175">Coiled coil</keyword>
<evidence type="ECO:0000256" key="1">
    <source>
        <dbReference type="SAM" id="Coils"/>
    </source>
</evidence>
<comment type="caution">
    <text evidence="3">The sequence shown here is derived from an EMBL/GenBank/DDBJ whole genome shotgun (WGS) entry which is preliminary data.</text>
</comment>
<name>A0A9X1V4S1_9FLAO</name>
<evidence type="ECO:0000313" key="4">
    <source>
        <dbReference type="Proteomes" id="UP001139226"/>
    </source>
</evidence>
<dbReference type="InterPro" id="IPR024618">
    <property type="entry name" value="DUF3857"/>
</dbReference>
<keyword evidence="4" id="KW-1185">Reference proteome</keyword>
<dbReference type="AlphaFoldDB" id="A0A9X1V4S1"/>
<accession>A0A9X1V4S1</accession>
<feature type="domain" description="DUF3857" evidence="2">
    <location>
        <begin position="71"/>
        <end position="210"/>
    </location>
</feature>
<protein>
    <submittedName>
        <fullName evidence="3">DUF3857 domain-containing protein</fullName>
    </submittedName>
</protein>
<dbReference type="Pfam" id="PF12969">
    <property type="entry name" value="DUF3857"/>
    <property type="match status" value="1"/>
</dbReference>
<dbReference type="EMBL" id="JAKVTV010000005">
    <property type="protein sequence ID" value="MCH4824250.1"/>
    <property type="molecule type" value="Genomic_DNA"/>
</dbReference>
<dbReference type="RefSeq" id="WP_240714418.1">
    <property type="nucleotide sequence ID" value="NZ_JAKVTV010000005.1"/>
</dbReference>